<evidence type="ECO:0000313" key="1">
    <source>
        <dbReference type="EMBL" id="CAF4910819.1"/>
    </source>
</evidence>
<reference evidence="1" key="1">
    <citation type="submission" date="2021-02" db="EMBL/GenBank/DDBJ databases">
        <authorList>
            <person name="Steward A R."/>
        </authorList>
    </citation>
    <scope>NUCLEOTIDE SEQUENCE</scope>
</reference>
<comment type="caution">
    <text evidence="1">The sequence shown here is derived from an EMBL/GenBank/DDBJ whole genome shotgun (WGS) entry which is preliminary data.</text>
</comment>
<dbReference type="AlphaFoldDB" id="A0A821VLS4"/>
<protein>
    <submittedName>
        <fullName evidence="1">Uncharacterized protein</fullName>
    </submittedName>
</protein>
<dbReference type="Proteomes" id="UP000663880">
    <property type="component" value="Unassembled WGS sequence"/>
</dbReference>
<organism evidence="1 2">
    <name type="scientific">Pieris macdunnoughi</name>
    <dbReference type="NCBI Taxonomy" id="345717"/>
    <lineage>
        <taxon>Eukaryota</taxon>
        <taxon>Metazoa</taxon>
        <taxon>Ecdysozoa</taxon>
        <taxon>Arthropoda</taxon>
        <taxon>Hexapoda</taxon>
        <taxon>Insecta</taxon>
        <taxon>Pterygota</taxon>
        <taxon>Neoptera</taxon>
        <taxon>Endopterygota</taxon>
        <taxon>Lepidoptera</taxon>
        <taxon>Glossata</taxon>
        <taxon>Ditrysia</taxon>
        <taxon>Papilionoidea</taxon>
        <taxon>Pieridae</taxon>
        <taxon>Pierinae</taxon>
        <taxon>Pieris</taxon>
    </lineage>
</organism>
<accession>A0A821VLS4</accession>
<dbReference type="EMBL" id="CAJOBZ010000045">
    <property type="protein sequence ID" value="CAF4910819.1"/>
    <property type="molecule type" value="Genomic_DNA"/>
</dbReference>
<name>A0A821VLS4_9NEOP</name>
<proteinExistence type="predicted"/>
<evidence type="ECO:0000313" key="2">
    <source>
        <dbReference type="Proteomes" id="UP000663880"/>
    </source>
</evidence>
<gene>
    <name evidence="1" type="ORF">PMACD_LOCUS12117</name>
</gene>
<sequence length="294" mass="33732">MKYTVLFIVSCYIGLTHEYIAPQGLTKNGNSKLQPTHNSTLSNILNTTKPKGFQKINTSSNFLQNAFERDLYASSQPKLSEINERAFIYMKSIKPIHNKLYLSQIRNDAKDGRHNIHEDKLYGDLRDKLVADQKKIECAQLKEEDDTNSLIGFDCEPHRMGTKASLKSDLNKRDFLELLKMPLVRLVSKNSEDQRKSHKLNTKINSKDTKAHKGLPFDLQNKLNDESRLSASGEVEKLLDQFVNVSYEKTNQKQKTANTGNPDCHIQETHRNMCKCKMGSFDNENTFYINDDII</sequence>
<keyword evidence="2" id="KW-1185">Reference proteome</keyword>
<dbReference type="OrthoDB" id="6897773at2759"/>